<feature type="chain" id="PRO_5018562678" evidence="2">
    <location>
        <begin position="26"/>
        <end position="767"/>
    </location>
</feature>
<reference evidence="3" key="1">
    <citation type="submission" date="2018-11" db="EMBL/GenBank/DDBJ databases">
        <authorList>
            <consortium name="Pathogen Informatics"/>
        </authorList>
    </citation>
    <scope>NUCLEOTIDE SEQUENCE</scope>
</reference>
<comment type="caution">
    <text evidence="3">The sequence shown here is derived from an EMBL/GenBank/DDBJ whole genome shotgun (WGS) entry which is preliminary data.</text>
</comment>
<keyword evidence="4" id="KW-1185">Reference proteome</keyword>
<protein>
    <submittedName>
        <fullName evidence="3">Uncharacterized protein</fullName>
    </submittedName>
</protein>
<dbReference type="Proteomes" id="UP000784294">
    <property type="component" value="Unassembled WGS sequence"/>
</dbReference>
<dbReference type="PANTHER" id="PTHR23317:SF76">
    <property type="entry name" value="LD20667P"/>
    <property type="match status" value="1"/>
</dbReference>
<feature type="compositionally biased region" description="Low complexity" evidence="1">
    <location>
        <begin position="250"/>
        <end position="260"/>
    </location>
</feature>
<accession>A0A3S5CT03</accession>
<evidence type="ECO:0000313" key="3">
    <source>
        <dbReference type="EMBL" id="VEL34223.1"/>
    </source>
</evidence>
<organism evidence="3 4">
    <name type="scientific">Protopolystoma xenopodis</name>
    <dbReference type="NCBI Taxonomy" id="117903"/>
    <lineage>
        <taxon>Eukaryota</taxon>
        <taxon>Metazoa</taxon>
        <taxon>Spiralia</taxon>
        <taxon>Lophotrochozoa</taxon>
        <taxon>Platyhelminthes</taxon>
        <taxon>Monogenea</taxon>
        <taxon>Polyopisthocotylea</taxon>
        <taxon>Polystomatidea</taxon>
        <taxon>Polystomatidae</taxon>
        <taxon>Protopolystoma</taxon>
    </lineage>
</organism>
<evidence type="ECO:0000256" key="1">
    <source>
        <dbReference type="SAM" id="MobiDB-lite"/>
    </source>
</evidence>
<dbReference type="AlphaFoldDB" id="A0A3S5CT03"/>
<dbReference type="EMBL" id="CAAALY010247230">
    <property type="protein sequence ID" value="VEL34223.1"/>
    <property type="molecule type" value="Genomic_DNA"/>
</dbReference>
<dbReference type="PANTHER" id="PTHR23317">
    <property type="entry name" value="DEDICATOR OF CYTOKINESIS DOCK"/>
    <property type="match status" value="1"/>
</dbReference>
<feature type="region of interest" description="Disordered" evidence="1">
    <location>
        <begin position="250"/>
        <end position="285"/>
    </location>
</feature>
<dbReference type="GO" id="GO:0005085">
    <property type="term" value="F:guanyl-nucleotide exchange factor activity"/>
    <property type="evidence" value="ECO:0007669"/>
    <property type="project" value="InterPro"/>
</dbReference>
<evidence type="ECO:0000256" key="2">
    <source>
        <dbReference type="SAM" id="SignalP"/>
    </source>
</evidence>
<dbReference type="OrthoDB" id="47328at2759"/>
<dbReference type="InterPro" id="IPR026791">
    <property type="entry name" value="DOCK"/>
</dbReference>
<keyword evidence="2" id="KW-0732">Signal</keyword>
<evidence type="ECO:0000313" key="4">
    <source>
        <dbReference type="Proteomes" id="UP000784294"/>
    </source>
</evidence>
<dbReference type="GO" id="GO:0007264">
    <property type="term" value="P:small GTPase-mediated signal transduction"/>
    <property type="evidence" value="ECO:0007669"/>
    <property type="project" value="InterPro"/>
</dbReference>
<feature type="compositionally biased region" description="Low complexity" evidence="1">
    <location>
        <begin position="269"/>
        <end position="285"/>
    </location>
</feature>
<proteinExistence type="predicted"/>
<gene>
    <name evidence="3" type="ORF">PXEA_LOCUS27663</name>
</gene>
<feature type="signal peptide" evidence="2">
    <location>
        <begin position="1"/>
        <end position="25"/>
    </location>
</feature>
<sequence>MYYQHLPNRLLFILLCLASSPRLRASEIVTGGSCWFFIEIFLYSLAEVRFRREQQLSSTTAFLPTSANSIITPLEHHHAYPKYSPPLSPPFDSRSGAGFQAIPRGSSLASNVPSQLGATESISSCSLLTNLHAFIRCLTTLAVSEPLAAATNSHLTNSTFISIMSSNCLSTPREADSSTPSSLPPGMFSAEPLAPRHQYSPLNALSHLGIQTCQHQQAGSSFRRNPPTVSPISNHFPAWLRKPRDEHCSSASLTAGSSSGQTDSLSFISTTTSNSSSSSTGTNSPCTTTPSAVNAFAGATSLAGGIYELPCTCSSTNGINKETGTLEALAGFYSSKFINDTLAFFLLDLLGLMEKGLVLQHIAEYCRAVNAQIALLSTPLLSCTLPNCHSPTDESHHPGGTKNGSSFIIPTTHLGFFCRPPAALDSIPPVNDSLIHSHQMTVARCLVNRKLNLLRIVSSYDHLVPISLPLLFSASSIGCEIDSRLSDAGSTAPGDSVVIPHEADGEPLISRDDALQTTGEPVNCRDFNWSLLTHPTYRATHFIIAMVLSELKLCLDTSDQLLQNQAMLLVWHLLCSHECDPRLTGADSTLLQLQPPAGRTQMIKPFALQLGRNLKCIPKAQSEKRPRSSWSVNSPNALSLVAQLYLPLLDIVCDLAPSICDTWAAKRIPRCPYHHQSQHHNRCTPYHNQNQVHQVPTDPSYLSSGVCTDIGSCSGNSITVPSASGQTNFHQSMPGQDPASIGIHASATTTSMSTTVMGLGLAKRLPW</sequence>
<name>A0A3S5CT03_9PLAT</name>